<evidence type="ECO:0000313" key="1">
    <source>
        <dbReference type="EMBL" id="OAD72423.1"/>
    </source>
</evidence>
<gene>
    <name evidence="1" type="ORF">PHYBLDRAFT_159147</name>
</gene>
<dbReference type="RefSeq" id="XP_018290463.1">
    <property type="nucleotide sequence ID" value="XM_018433923.1"/>
</dbReference>
<dbReference type="Proteomes" id="UP000077315">
    <property type="component" value="Unassembled WGS sequence"/>
</dbReference>
<sequence length="80" mass="9023">MLTLNINWFQPFDGRTYSSGAIYLSINNLPQSEHVKSENVILVGMMPGPKEASTDSMNHYLKPLVDELLEMYIGVEMTDS</sequence>
<dbReference type="GeneID" id="28994829"/>
<feature type="non-terminal residue" evidence="1">
    <location>
        <position position="80"/>
    </location>
</feature>
<dbReference type="VEuPathDB" id="FungiDB:PHYBLDRAFT_159147"/>
<keyword evidence="2" id="KW-1185">Reference proteome</keyword>
<dbReference type="InParanoid" id="A0A162U572"/>
<dbReference type="InterPro" id="IPR004242">
    <property type="entry name" value="Transposase_21"/>
</dbReference>
<dbReference type="AlphaFoldDB" id="A0A162U572"/>
<dbReference type="EMBL" id="KV440983">
    <property type="protein sequence ID" value="OAD72423.1"/>
    <property type="molecule type" value="Genomic_DNA"/>
</dbReference>
<accession>A0A162U572</accession>
<evidence type="ECO:0000313" key="2">
    <source>
        <dbReference type="Proteomes" id="UP000077315"/>
    </source>
</evidence>
<name>A0A162U572_PHYB8</name>
<reference evidence="2" key="1">
    <citation type="submission" date="2015-06" db="EMBL/GenBank/DDBJ databases">
        <title>Expansion of signal transduction pathways in fungi by whole-genome duplication.</title>
        <authorList>
            <consortium name="DOE Joint Genome Institute"/>
            <person name="Corrochano L.M."/>
            <person name="Kuo A."/>
            <person name="Marcet-Houben M."/>
            <person name="Polaino S."/>
            <person name="Salamov A."/>
            <person name="Villalobos J.M."/>
            <person name="Alvarez M.I."/>
            <person name="Avalos J."/>
            <person name="Benito E.P."/>
            <person name="Benoit I."/>
            <person name="Burger G."/>
            <person name="Camino L.P."/>
            <person name="Canovas D."/>
            <person name="Cerda-Olmedo E."/>
            <person name="Cheng J.-F."/>
            <person name="Dominguez A."/>
            <person name="Elias M."/>
            <person name="Eslava A.P."/>
            <person name="Glaser F."/>
            <person name="Grimwood J."/>
            <person name="Gutierrez G."/>
            <person name="Heitman J."/>
            <person name="Henrissat B."/>
            <person name="Iturriaga E.A."/>
            <person name="Lang B.F."/>
            <person name="Lavin J.L."/>
            <person name="Lee S."/>
            <person name="Li W."/>
            <person name="Lindquist E."/>
            <person name="Lopez-Garcia S."/>
            <person name="Luque E.M."/>
            <person name="Marcos A.T."/>
            <person name="Martin J."/>
            <person name="McCluskey K."/>
            <person name="Medina H.R."/>
            <person name="Miralles-Duran A."/>
            <person name="Miyazaki A."/>
            <person name="Munoz-Torres E."/>
            <person name="Oguiza J.A."/>
            <person name="Ohm R."/>
            <person name="Olmedo M."/>
            <person name="Orejas M."/>
            <person name="Ortiz-Castellanos L."/>
            <person name="Pisabarro A.G."/>
            <person name="Rodriguez-Romero J."/>
            <person name="Ruiz-Herrera J."/>
            <person name="Ruiz-Vazquez R."/>
            <person name="Sanz C."/>
            <person name="Schackwitz W."/>
            <person name="Schmutz J."/>
            <person name="Shahriari M."/>
            <person name="Shelest E."/>
            <person name="Silva-Franco F."/>
            <person name="Soanes D."/>
            <person name="Syed K."/>
            <person name="Tagua V.G."/>
            <person name="Talbot N.J."/>
            <person name="Thon M."/>
            <person name="De vries R.P."/>
            <person name="Wiebenga A."/>
            <person name="Yadav J.S."/>
            <person name="Braun E.L."/>
            <person name="Baker S."/>
            <person name="Garre V."/>
            <person name="Horwitz B."/>
            <person name="Torres-Martinez S."/>
            <person name="Idnurm A."/>
            <person name="Herrera-Estrella A."/>
            <person name="Gabaldon T."/>
            <person name="Grigoriev I.V."/>
        </authorList>
    </citation>
    <scope>NUCLEOTIDE SEQUENCE [LARGE SCALE GENOMIC DNA]</scope>
    <source>
        <strain evidence="2">NRRL 1555(-)</strain>
    </source>
</reference>
<proteinExistence type="predicted"/>
<organism evidence="1 2">
    <name type="scientific">Phycomyces blakesleeanus (strain ATCC 8743b / DSM 1359 / FGSC 10004 / NBRC 33097 / NRRL 1555)</name>
    <dbReference type="NCBI Taxonomy" id="763407"/>
    <lineage>
        <taxon>Eukaryota</taxon>
        <taxon>Fungi</taxon>
        <taxon>Fungi incertae sedis</taxon>
        <taxon>Mucoromycota</taxon>
        <taxon>Mucoromycotina</taxon>
        <taxon>Mucoromycetes</taxon>
        <taxon>Mucorales</taxon>
        <taxon>Phycomycetaceae</taxon>
        <taxon>Phycomyces</taxon>
    </lineage>
</organism>
<dbReference type="Pfam" id="PF02992">
    <property type="entry name" value="Transposase_21"/>
    <property type="match status" value="1"/>
</dbReference>
<dbReference type="OrthoDB" id="3039677at2759"/>
<protein>
    <submittedName>
        <fullName evidence="1">Uncharacterized protein</fullName>
    </submittedName>
</protein>